<dbReference type="Gene3D" id="3.30.1770.10">
    <property type="entry name" value="TPR 1 domain of DNA polymerase"/>
    <property type="match status" value="1"/>
</dbReference>
<protein>
    <recommendedName>
        <fullName evidence="2">DNA-directed DNA polymerase</fullName>
        <ecNumber evidence="2">2.7.7.7</ecNumber>
    </recommendedName>
</protein>
<geneLocation type="mitochondrion" evidence="10"/>
<comment type="similarity">
    <text evidence="1">Belongs to the DNA polymerase type-B family.</text>
</comment>
<dbReference type="PANTHER" id="PTHR33568">
    <property type="entry name" value="DNA POLYMERASE"/>
    <property type="match status" value="1"/>
</dbReference>
<keyword evidence="6" id="KW-0239">DNA-directed DNA polymerase</keyword>
<dbReference type="InterPro" id="IPR004868">
    <property type="entry name" value="DNA-dir_DNA_pol_B_mt/vir"/>
</dbReference>
<dbReference type="GO" id="GO:0006260">
    <property type="term" value="P:DNA replication"/>
    <property type="evidence" value="ECO:0007669"/>
    <property type="project" value="UniProtKB-KW"/>
</dbReference>
<sequence length="233" mass="27217">MPNEKYIFVSYAKGISIDQMTDVFNFDKNIAFFYAEVQAPNDLPFGLLPFRDIENKNIIYPLGKFHGTWTSPELQLAYDNGYNIKVYYGYIFDKVDTYFDEYIDFLYKAKERSTRSHRSLYKSLLNNFLGRFGMRHDKGTTFIIDREVYDKLNTGYNLSAVQEINDNTFIINTDLIPTIKKTVNLPEFDSTAYYMNANAIINNRGIKNRNTNYSETSVMITSLVNAYARVYFN</sequence>
<keyword evidence="7" id="KW-0238">DNA-binding</keyword>
<evidence type="ECO:0000256" key="6">
    <source>
        <dbReference type="ARBA" id="ARBA00022932"/>
    </source>
</evidence>
<dbReference type="RefSeq" id="YP_008475223.1">
    <property type="nucleotide sequence ID" value="NC_022172.1"/>
</dbReference>
<dbReference type="EC" id="2.7.7.7" evidence="2"/>
<evidence type="ECO:0000256" key="4">
    <source>
        <dbReference type="ARBA" id="ARBA00022695"/>
    </source>
</evidence>
<evidence type="ECO:0000313" key="10">
    <source>
        <dbReference type="EMBL" id="AGS44542.1"/>
    </source>
</evidence>
<organism evidence="10">
    <name type="scientific">Candida corydali</name>
    <dbReference type="NCBI Taxonomy" id="391826"/>
    <lineage>
        <taxon>Eukaryota</taxon>
        <taxon>Fungi</taxon>
        <taxon>Dikarya</taxon>
        <taxon>Ascomycota</taxon>
        <taxon>Saccharomycotina</taxon>
        <taxon>Pichiomycetes</taxon>
        <taxon>Debaryomycetaceae</taxon>
        <taxon>Candida/Lodderomyces clade</taxon>
        <taxon>Candida</taxon>
    </lineage>
</organism>
<name>S5TGI2_9ASCO</name>
<evidence type="ECO:0000256" key="2">
    <source>
        <dbReference type="ARBA" id="ARBA00012417"/>
    </source>
</evidence>
<evidence type="ECO:0000259" key="9">
    <source>
        <dbReference type="Pfam" id="PF03175"/>
    </source>
</evidence>
<accession>S5TGI2</accession>
<evidence type="ECO:0000256" key="7">
    <source>
        <dbReference type="ARBA" id="ARBA00023125"/>
    </source>
</evidence>
<dbReference type="GeneID" id="16695188"/>
<dbReference type="GO" id="GO:0003887">
    <property type="term" value="F:DNA-directed DNA polymerase activity"/>
    <property type="evidence" value="ECO:0007669"/>
    <property type="project" value="UniProtKB-KW"/>
</dbReference>
<dbReference type="PANTHER" id="PTHR33568:SF3">
    <property type="entry name" value="DNA-DIRECTED DNA POLYMERASE"/>
    <property type="match status" value="1"/>
</dbReference>
<dbReference type="GO" id="GO:0000166">
    <property type="term" value="F:nucleotide binding"/>
    <property type="evidence" value="ECO:0007669"/>
    <property type="project" value="InterPro"/>
</dbReference>
<dbReference type="Pfam" id="PF03175">
    <property type="entry name" value="DNA_pol_B_2"/>
    <property type="match status" value="1"/>
</dbReference>
<evidence type="ECO:0000256" key="1">
    <source>
        <dbReference type="ARBA" id="ARBA00005755"/>
    </source>
</evidence>
<dbReference type="GO" id="GO:0003677">
    <property type="term" value="F:DNA binding"/>
    <property type="evidence" value="ECO:0007669"/>
    <property type="project" value="UniProtKB-KW"/>
</dbReference>
<comment type="catalytic activity">
    <reaction evidence="8">
        <text>DNA(n) + a 2'-deoxyribonucleoside 5'-triphosphate = DNA(n+1) + diphosphate</text>
        <dbReference type="Rhea" id="RHEA:22508"/>
        <dbReference type="Rhea" id="RHEA-COMP:17339"/>
        <dbReference type="Rhea" id="RHEA-COMP:17340"/>
        <dbReference type="ChEBI" id="CHEBI:33019"/>
        <dbReference type="ChEBI" id="CHEBI:61560"/>
        <dbReference type="ChEBI" id="CHEBI:173112"/>
        <dbReference type="EC" id="2.7.7.7"/>
    </reaction>
</comment>
<evidence type="ECO:0000256" key="8">
    <source>
        <dbReference type="ARBA" id="ARBA00049244"/>
    </source>
</evidence>
<keyword evidence="10" id="KW-0496">Mitochondrion</keyword>
<evidence type="ECO:0000256" key="3">
    <source>
        <dbReference type="ARBA" id="ARBA00022679"/>
    </source>
</evidence>
<proteinExistence type="inferred from homology"/>
<gene>
    <name evidence="10" type="primary">orf233</name>
</gene>
<dbReference type="Gene3D" id="1.10.287.690">
    <property type="entry name" value="Helix hairpin bin"/>
    <property type="match status" value="1"/>
</dbReference>
<evidence type="ECO:0000256" key="5">
    <source>
        <dbReference type="ARBA" id="ARBA00022705"/>
    </source>
</evidence>
<feature type="domain" description="DNA-directed DNA polymerase family B mitochondria/virus" evidence="9">
    <location>
        <begin position="10"/>
        <end position="191"/>
    </location>
</feature>
<dbReference type="SUPFAM" id="SSF56672">
    <property type="entry name" value="DNA/RNA polymerases"/>
    <property type="match status" value="1"/>
</dbReference>
<dbReference type="EMBL" id="KC993198">
    <property type="protein sequence ID" value="AGS44542.1"/>
    <property type="molecule type" value="Genomic_DNA"/>
</dbReference>
<dbReference type="InterPro" id="IPR043502">
    <property type="entry name" value="DNA/RNA_pol_sf"/>
</dbReference>
<keyword evidence="3" id="KW-0808">Transferase</keyword>
<keyword evidence="4" id="KW-0548">Nucleotidyltransferase</keyword>
<reference evidence="10" key="1">
    <citation type="submission" date="2013-04" db="EMBL/GenBank/DDBJ databases">
        <authorList>
            <person name="Pfeiffer I."/>
            <person name="Hegedusova E."/>
            <person name="Brejova B."/>
            <person name="Nosek J."/>
        </authorList>
    </citation>
    <scope>NUCLEOTIDE SEQUENCE</scope>
    <source>
        <strain evidence="10">NRRL Y-27910</strain>
    </source>
</reference>
<keyword evidence="5" id="KW-0235">DNA replication</keyword>
<dbReference type="AlphaFoldDB" id="S5TGI2"/>